<accession>A0AAE9VGM7</accession>
<proteinExistence type="predicted"/>
<evidence type="ECO:0000313" key="1">
    <source>
        <dbReference type="EMBL" id="WAX22429.1"/>
    </source>
</evidence>
<keyword evidence="2" id="KW-1185">Reference proteome</keyword>
<dbReference type="InterPro" id="IPR049156">
    <property type="entry name" value="Phage_chap_TAC_15-like"/>
</dbReference>
<name>A0AAE9VGM7_9CAUD</name>
<reference evidence="1" key="1">
    <citation type="submission" date="2022-11" db="EMBL/GenBank/DDBJ databases">
        <authorList>
            <person name="Jaryenneh J.D."/>
            <person name="Schoeniger J.S."/>
            <person name="Mageeney C.M."/>
        </authorList>
    </citation>
    <scope>NUCLEOTIDE SEQUENCE</scope>
</reference>
<evidence type="ECO:0000313" key="2">
    <source>
        <dbReference type="Proteomes" id="UP001211688"/>
    </source>
</evidence>
<protein>
    <submittedName>
        <fullName evidence="1">Tail assembly chaperone</fullName>
    </submittedName>
</protein>
<organism evidence="1 2">
    <name type="scientific">Pseudomonas phage MiCath</name>
    <dbReference type="NCBI Taxonomy" id="3003729"/>
    <lineage>
        <taxon>Viruses</taxon>
        <taxon>Duplodnaviria</taxon>
        <taxon>Heunggongvirae</taxon>
        <taxon>Uroviricota</taxon>
        <taxon>Caudoviricetes</taxon>
        <taxon>Queuovirinae</taxon>
        <taxon>Micathvirus</taxon>
        <taxon>Micathvirus micath</taxon>
    </lineage>
</organism>
<dbReference type="GeneID" id="79412995"/>
<dbReference type="KEGG" id="vg:79412995"/>
<dbReference type="Proteomes" id="UP001211688">
    <property type="component" value="Segment"/>
</dbReference>
<dbReference type="EMBL" id="OP882271">
    <property type="protein sequence ID" value="WAX22429.1"/>
    <property type="molecule type" value="Genomic_DNA"/>
</dbReference>
<sequence>MSKVHSANLKVDDKNVEFRFTRFPPFESLELLGDLQRVLLPAAISTAPLTGLEELPSVELSGMLMDSAEALGRNLDGKTLQALVKRVLDMECILVNVEGKDWVKLSSNQFELRYDDASLLIELVVHSLRHNYTDFFVRFGSHFTGLLPRAKTPAEPEIPLDPQLDQ</sequence>
<dbReference type="Pfam" id="PF21822">
    <property type="entry name" value="Phage_TAC_15"/>
    <property type="match status" value="1"/>
</dbReference>
<dbReference type="RefSeq" id="YP_010719855.1">
    <property type="nucleotide sequence ID" value="NC_072502.1"/>
</dbReference>